<keyword evidence="5" id="KW-1185">Reference proteome</keyword>
<keyword evidence="1" id="KW-0813">Transport</keyword>
<evidence type="ECO:0000313" key="5">
    <source>
        <dbReference type="Proteomes" id="UP001162162"/>
    </source>
</evidence>
<evidence type="ECO:0000256" key="2">
    <source>
        <dbReference type="ARBA" id="ARBA00022737"/>
    </source>
</evidence>
<dbReference type="GO" id="GO:0016887">
    <property type="term" value="F:ATP hydrolysis activity"/>
    <property type="evidence" value="ECO:0007669"/>
    <property type="project" value="InterPro"/>
</dbReference>
<comment type="caution">
    <text evidence="4">The sequence shown here is derived from an EMBL/GenBank/DDBJ whole genome shotgun (WGS) entry which is preliminary data.</text>
</comment>
<dbReference type="PANTHER" id="PTHR19229:SF36">
    <property type="entry name" value="ATP-BINDING CASSETTE SUB-FAMILY A MEMBER 2"/>
    <property type="match status" value="1"/>
</dbReference>
<dbReference type="Pfam" id="PF00005">
    <property type="entry name" value="ABC_tran"/>
    <property type="match status" value="1"/>
</dbReference>
<dbReference type="PANTHER" id="PTHR19229">
    <property type="entry name" value="ATP-BINDING CASSETTE TRANSPORTER SUBFAMILY A ABCA"/>
    <property type="match status" value="1"/>
</dbReference>
<accession>A0AAV8Z433</accession>
<keyword evidence="2" id="KW-0677">Repeat</keyword>
<proteinExistence type="predicted"/>
<dbReference type="InterPro" id="IPR026082">
    <property type="entry name" value="ABCA"/>
</dbReference>
<dbReference type="InterPro" id="IPR027417">
    <property type="entry name" value="P-loop_NTPase"/>
</dbReference>
<reference evidence="4" key="1">
    <citation type="journal article" date="2023" name="Insect Mol. Biol.">
        <title>Genome sequencing provides insights into the evolution of gene families encoding plant cell wall-degrading enzymes in longhorned beetles.</title>
        <authorList>
            <person name="Shin N.R."/>
            <person name="Okamura Y."/>
            <person name="Kirsch R."/>
            <person name="Pauchet Y."/>
        </authorList>
    </citation>
    <scope>NUCLEOTIDE SEQUENCE</scope>
    <source>
        <strain evidence="4">AMC_N1</strain>
    </source>
</reference>
<dbReference type="EMBL" id="JAPWTK010000016">
    <property type="protein sequence ID" value="KAJ8958665.1"/>
    <property type="molecule type" value="Genomic_DNA"/>
</dbReference>
<evidence type="ECO:0000313" key="4">
    <source>
        <dbReference type="EMBL" id="KAJ8958665.1"/>
    </source>
</evidence>
<dbReference type="InterPro" id="IPR003439">
    <property type="entry name" value="ABC_transporter-like_ATP-bd"/>
</dbReference>
<sequence>MSREGHGLTNGIEIQNLCKRFGNKSAVDNLCLNIYQNQITVLLGHNGAGKSTTMSMITGMIDVTSGNIKINGIDIKSNMDEIRKTLGLCPQDNLFFTDLTVAEHLQFFAMLKGKTAHEANNETETILKKTEPFRKEELYG</sequence>
<protein>
    <recommendedName>
        <fullName evidence="3">ABC transporter domain-containing protein</fullName>
    </recommendedName>
</protein>
<dbReference type="Proteomes" id="UP001162162">
    <property type="component" value="Unassembled WGS sequence"/>
</dbReference>
<dbReference type="GO" id="GO:0016020">
    <property type="term" value="C:membrane"/>
    <property type="evidence" value="ECO:0007669"/>
    <property type="project" value="InterPro"/>
</dbReference>
<dbReference type="GO" id="GO:0005524">
    <property type="term" value="F:ATP binding"/>
    <property type="evidence" value="ECO:0007669"/>
    <property type="project" value="InterPro"/>
</dbReference>
<dbReference type="AlphaFoldDB" id="A0AAV8Z433"/>
<evidence type="ECO:0000259" key="3">
    <source>
        <dbReference type="Pfam" id="PF00005"/>
    </source>
</evidence>
<dbReference type="GO" id="GO:0005319">
    <property type="term" value="F:lipid transporter activity"/>
    <property type="evidence" value="ECO:0007669"/>
    <property type="project" value="TreeGrafter"/>
</dbReference>
<dbReference type="Gene3D" id="3.40.50.300">
    <property type="entry name" value="P-loop containing nucleotide triphosphate hydrolases"/>
    <property type="match status" value="1"/>
</dbReference>
<dbReference type="GO" id="GO:0140359">
    <property type="term" value="F:ABC-type transporter activity"/>
    <property type="evidence" value="ECO:0007669"/>
    <property type="project" value="InterPro"/>
</dbReference>
<organism evidence="4 5">
    <name type="scientific">Aromia moschata</name>
    <dbReference type="NCBI Taxonomy" id="1265417"/>
    <lineage>
        <taxon>Eukaryota</taxon>
        <taxon>Metazoa</taxon>
        <taxon>Ecdysozoa</taxon>
        <taxon>Arthropoda</taxon>
        <taxon>Hexapoda</taxon>
        <taxon>Insecta</taxon>
        <taxon>Pterygota</taxon>
        <taxon>Neoptera</taxon>
        <taxon>Endopterygota</taxon>
        <taxon>Coleoptera</taxon>
        <taxon>Polyphaga</taxon>
        <taxon>Cucujiformia</taxon>
        <taxon>Chrysomeloidea</taxon>
        <taxon>Cerambycidae</taxon>
        <taxon>Cerambycinae</taxon>
        <taxon>Callichromatini</taxon>
        <taxon>Aromia</taxon>
    </lineage>
</organism>
<feature type="domain" description="ABC transporter" evidence="3">
    <location>
        <begin position="28"/>
        <end position="130"/>
    </location>
</feature>
<evidence type="ECO:0000256" key="1">
    <source>
        <dbReference type="ARBA" id="ARBA00022448"/>
    </source>
</evidence>
<name>A0AAV8Z433_9CUCU</name>
<gene>
    <name evidence="4" type="ORF">NQ318_016390</name>
</gene>
<dbReference type="SUPFAM" id="SSF52540">
    <property type="entry name" value="P-loop containing nucleoside triphosphate hydrolases"/>
    <property type="match status" value="1"/>
</dbReference>